<dbReference type="Pfam" id="PF21789">
    <property type="entry name" value="TNP-like_RNaseH_C"/>
    <property type="match status" value="1"/>
</dbReference>
<evidence type="ECO:0000259" key="3">
    <source>
        <dbReference type="Pfam" id="PF21788"/>
    </source>
</evidence>
<proteinExistence type="predicted"/>
<dbReference type="InterPro" id="IPR048366">
    <property type="entry name" value="TNP-like_GBD"/>
</dbReference>
<dbReference type="Pfam" id="PF12017">
    <property type="entry name" value="Tnp_P_element"/>
    <property type="match status" value="1"/>
</dbReference>
<feature type="domain" description="Transposable element P transposase-like GTP-binding insertion" evidence="3">
    <location>
        <begin position="359"/>
        <end position="471"/>
    </location>
</feature>
<dbReference type="PANTHER" id="PTHR47577:SF2">
    <property type="entry name" value="THAP DOMAIN CONTAINING 9"/>
    <property type="match status" value="1"/>
</dbReference>
<dbReference type="InterPro" id="IPR048367">
    <property type="entry name" value="TNP-like_RNaseH_C"/>
</dbReference>
<evidence type="ECO:0000259" key="1">
    <source>
        <dbReference type="Pfam" id="PF12017"/>
    </source>
</evidence>
<gene>
    <name evidence="5" type="primary">T_5</name>
    <name evidence="5" type="ORF">g.43752</name>
</gene>
<protein>
    <submittedName>
        <fullName evidence="5">Transposable element P transposase</fullName>
    </submittedName>
</protein>
<evidence type="ECO:0000259" key="2">
    <source>
        <dbReference type="Pfam" id="PF21787"/>
    </source>
</evidence>
<reference evidence="5" key="1">
    <citation type="journal article" date="2016" name="Gigascience">
        <title>De novo construction of an expanded transcriptome assembly for the western tarnished plant bug, Lygus hesperus.</title>
        <authorList>
            <person name="Tassone E.E."/>
            <person name="Geib S.M."/>
            <person name="Hall B."/>
            <person name="Fabrick J.A."/>
            <person name="Brent C.S."/>
            <person name="Hull J.J."/>
        </authorList>
    </citation>
    <scope>NUCLEOTIDE SEQUENCE</scope>
</reference>
<dbReference type="PANTHER" id="PTHR47577">
    <property type="entry name" value="THAP DOMAIN-CONTAINING PROTEIN 6"/>
    <property type="match status" value="1"/>
</dbReference>
<dbReference type="AlphaFoldDB" id="A0A146KW06"/>
<dbReference type="Pfam" id="PF21788">
    <property type="entry name" value="TNP-like_GBD"/>
    <property type="match status" value="1"/>
</dbReference>
<name>A0A146KW06_LYGHE</name>
<dbReference type="EMBL" id="GDHC01019639">
    <property type="protein sequence ID" value="JAP98989.1"/>
    <property type="molecule type" value="Transcribed_RNA"/>
</dbReference>
<feature type="domain" description="Transposable element P transposase-like RNase H C-terminal" evidence="4">
    <location>
        <begin position="545"/>
        <end position="572"/>
    </location>
</feature>
<feature type="non-terminal residue" evidence="5">
    <location>
        <position position="1"/>
    </location>
</feature>
<organism evidence="5">
    <name type="scientific">Lygus hesperus</name>
    <name type="common">Western plant bug</name>
    <dbReference type="NCBI Taxonomy" id="30085"/>
    <lineage>
        <taxon>Eukaryota</taxon>
        <taxon>Metazoa</taxon>
        <taxon>Ecdysozoa</taxon>
        <taxon>Arthropoda</taxon>
        <taxon>Hexapoda</taxon>
        <taxon>Insecta</taxon>
        <taxon>Pterygota</taxon>
        <taxon>Neoptera</taxon>
        <taxon>Paraneoptera</taxon>
        <taxon>Hemiptera</taxon>
        <taxon>Heteroptera</taxon>
        <taxon>Panheteroptera</taxon>
        <taxon>Cimicomorpha</taxon>
        <taxon>Miridae</taxon>
        <taxon>Mirini</taxon>
        <taxon>Lygus</taxon>
    </lineage>
</organism>
<sequence length="792" mass="90165">VPEIFDGSSAHPHCSTTNSAILAPQTSSFVAESFSELENSQAISTDLPQTPQQSIHLMPRKLFHSSVSESSMAVPISDKRRQKKTPPTAKEMKLREKLVIARRTIHRLNMQIARASRRPRTLASASDIMSSAGTFLPPLTHKLFCAQVKMSKISKYGRKWSSAVKDFSLSIYYHSPRTYRFLRKMLALPSVTTLKRYHNRISLNTGVHNHILDYLKTEVAKWPTSKKLCTLVFDEMSIKKNLEYSTRMDKIVGVVDLGNKRKDVVANQGLVAMVKGTVAPWKQVIGHWLTADGENSSAIHGALFHCLGAIDSIGLVITTVICDQSPKNRSIIKRLGITHEKPFFFFRDKKIFFMWDTPHLIKSIRNNLINYDFIWKGKTVKWSYIVETVKSDQPLRLKLVPKVSLKHISFKKKGSFSKMKVKLATQVLSRSMNVAMLVLQAIGQLPPSSLPTAQFVLDFNDLFDCFNSSRKSVDKLSYRYPISLTSRHHDFLWEMLKALSTAKFVGCPRQPDCLNGWMVNIRSLLYLCEFMQTTYGERSLRTRLLNQDALENTFSIVRQQHGCSDHPTAKQLETGLKSLSLSTMSKLPSSSNCEQELEQALVCLSQLPATSHDREIAEDGDGVLEFDDHVEELGRVELNSFYYTCGFVIRKFLKAHNCETCKVTLTVADSDRRMEHEHHLFAYFKSFSDELGQEFGHLILPTNEAFLALLEMEKIFCNGFRPRPQKVGIGLGLQQAISLKNITLPLCSAESYKDFVAIFVRYRIFWTLRFMNKSMADNVSDKRITMKKLFKL</sequence>
<evidence type="ECO:0000259" key="4">
    <source>
        <dbReference type="Pfam" id="PF21789"/>
    </source>
</evidence>
<feature type="domain" description="Transposable element P transposase-like RNase H" evidence="2">
    <location>
        <begin position="204"/>
        <end position="336"/>
    </location>
</feature>
<dbReference type="InterPro" id="IPR048365">
    <property type="entry name" value="TNP-like_RNaseH_N"/>
</dbReference>
<evidence type="ECO:0000313" key="5">
    <source>
        <dbReference type="EMBL" id="JAP98989.1"/>
    </source>
</evidence>
<feature type="domain" description="THAP9-like helix-turn-helix" evidence="1">
    <location>
        <begin position="155"/>
        <end position="196"/>
    </location>
</feature>
<dbReference type="InterPro" id="IPR021896">
    <property type="entry name" value="THAP9-like_HTH"/>
</dbReference>
<accession>A0A146KW06</accession>
<dbReference type="Pfam" id="PF21787">
    <property type="entry name" value="TNP-like_RNaseH_N"/>
    <property type="match status" value="1"/>
</dbReference>